<keyword evidence="3" id="KW-0378">Hydrolase</keyword>
<evidence type="ECO:0000259" key="6">
    <source>
        <dbReference type="PROSITE" id="PS50054"/>
    </source>
</evidence>
<dbReference type="PANTHER" id="PTHR45848">
    <property type="entry name" value="DUAL SPECIFICITY PROTEIN PHOSPHATASE 12 FAMILY MEMBER"/>
    <property type="match status" value="1"/>
</dbReference>
<dbReference type="PROSITE" id="PS50056">
    <property type="entry name" value="TYR_PHOSPHATASE_2"/>
    <property type="match status" value="1"/>
</dbReference>
<dbReference type="InterPro" id="IPR016130">
    <property type="entry name" value="Tyr_Pase_AS"/>
</dbReference>
<keyword evidence="4" id="KW-0904">Protein phosphatase</keyword>
<dbReference type="OrthoDB" id="10252009at2759"/>
<evidence type="ECO:0000259" key="7">
    <source>
        <dbReference type="PROSITE" id="PS50056"/>
    </source>
</evidence>
<dbReference type="Pfam" id="PF00782">
    <property type="entry name" value="DSPc"/>
    <property type="match status" value="1"/>
</dbReference>
<evidence type="ECO:0000256" key="4">
    <source>
        <dbReference type="ARBA" id="ARBA00022912"/>
    </source>
</evidence>
<dbReference type="Gene3D" id="3.90.190.10">
    <property type="entry name" value="Protein tyrosine phosphatase superfamily"/>
    <property type="match status" value="1"/>
</dbReference>
<sequence length="264" mass="29328">MNIFQVEAISAIQEVPGLYISDISVPRKPEVLREHGITHVLSLTSRRDRPEIARELGIEQLHVEIEDNPFEDLLLALEGACAWIDNALNTDRAATATDDPSNRIGERGAKGNATLPASRADAQSNQTAENRDDSRGSAVLVHCLQGISRSGAIIVAYLMRSKALDYEAALALAQRSRAIITPNSGFVDQLRLWAQMRYTIYRAEAADGSPDERKAKAEYEAWKENRGILLSRGEEAKQQATRKSMADMAAKFGRRRLKLKEEEE</sequence>
<accession>A0A6G1J6K8</accession>
<proteinExistence type="inferred from homology"/>
<dbReference type="InterPro" id="IPR020422">
    <property type="entry name" value="TYR_PHOSPHATASE_DUAL_dom"/>
</dbReference>
<reference evidence="8" key="1">
    <citation type="journal article" date="2020" name="Stud. Mycol.">
        <title>101 Dothideomycetes genomes: a test case for predicting lifestyles and emergence of pathogens.</title>
        <authorList>
            <person name="Haridas S."/>
            <person name="Albert R."/>
            <person name="Binder M."/>
            <person name="Bloem J."/>
            <person name="Labutti K."/>
            <person name="Salamov A."/>
            <person name="Andreopoulos B."/>
            <person name="Baker S."/>
            <person name="Barry K."/>
            <person name="Bills G."/>
            <person name="Bluhm B."/>
            <person name="Cannon C."/>
            <person name="Castanera R."/>
            <person name="Culley D."/>
            <person name="Daum C."/>
            <person name="Ezra D."/>
            <person name="Gonzalez J."/>
            <person name="Henrissat B."/>
            <person name="Kuo A."/>
            <person name="Liang C."/>
            <person name="Lipzen A."/>
            <person name="Lutzoni F."/>
            <person name="Magnuson J."/>
            <person name="Mondo S."/>
            <person name="Nolan M."/>
            <person name="Ohm R."/>
            <person name="Pangilinan J."/>
            <person name="Park H.-J."/>
            <person name="Ramirez L."/>
            <person name="Alfaro M."/>
            <person name="Sun H."/>
            <person name="Tritt A."/>
            <person name="Yoshinaga Y."/>
            <person name="Zwiers L.-H."/>
            <person name="Turgeon B."/>
            <person name="Goodwin S."/>
            <person name="Spatafora J."/>
            <person name="Crous P."/>
            <person name="Grigoriev I."/>
        </authorList>
    </citation>
    <scope>NUCLEOTIDE SEQUENCE</scope>
    <source>
        <strain evidence="8">CBS 122367</strain>
    </source>
</reference>
<organism evidence="8 9">
    <name type="scientific">Lentithecium fluviatile CBS 122367</name>
    <dbReference type="NCBI Taxonomy" id="1168545"/>
    <lineage>
        <taxon>Eukaryota</taxon>
        <taxon>Fungi</taxon>
        <taxon>Dikarya</taxon>
        <taxon>Ascomycota</taxon>
        <taxon>Pezizomycotina</taxon>
        <taxon>Dothideomycetes</taxon>
        <taxon>Pleosporomycetidae</taxon>
        <taxon>Pleosporales</taxon>
        <taxon>Massarineae</taxon>
        <taxon>Lentitheciaceae</taxon>
        <taxon>Lentithecium</taxon>
    </lineage>
</organism>
<feature type="domain" description="Tyrosine-protein phosphatase" evidence="6">
    <location>
        <begin position="10"/>
        <end position="199"/>
    </location>
</feature>
<evidence type="ECO:0000256" key="2">
    <source>
        <dbReference type="ARBA" id="ARBA00013064"/>
    </source>
</evidence>
<feature type="domain" description="Tyrosine specific protein phosphatases" evidence="7">
    <location>
        <begin position="131"/>
        <end position="177"/>
    </location>
</feature>
<dbReference type="AlphaFoldDB" id="A0A6G1J6K8"/>
<keyword evidence="9" id="KW-1185">Reference proteome</keyword>
<dbReference type="SUPFAM" id="SSF52799">
    <property type="entry name" value="(Phosphotyrosine protein) phosphatases II"/>
    <property type="match status" value="1"/>
</dbReference>
<dbReference type="EMBL" id="MU005577">
    <property type="protein sequence ID" value="KAF2686146.1"/>
    <property type="molecule type" value="Genomic_DNA"/>
</dbReference>
<dbReference type="InterPro" id="IPR000340">
    <property type="entry name" value="Dual-sp_phosphatase_cat-dom"/>
</dbReference>
<evidence type="ECO:0000256" key="5">
    <source>
        <dbReference type="SAM" id="MobiDB-lite"/>
    </source>
</evidence>
<dbReference type="SMART" id="SM00195">
    <property type="entry name" value="DSPc"/>
    <property type="match status" value="1"/>
</dbReference>
<dbReference type="PROSITE" id="PS00383">
    <property type="entry name" value="TYR_PHOSPHATASE_1"/>
    <property type="match status" value="1"/>
</dbReference>
<dbReference type="Proteomes" id="UP000799291">
    <property type="component" value="Unassembled WGS sequence"/>
</dbReference>
<evidence type="ECO:0000313" key="9">
    <source>
        <dbReference type="Proteomes" id="UP000799291"/>
    </source>
</evidence>
<dbReference type="InterPro" id="IPR000387">
    <property type="entry name" value="Tyr_Pase_dom"/>
</dbReference>
<feature type="compositionally biased region" description="Basic and acidic residues" evidence="5">
    <location>
        <begin position="100"/>
        <end position="109"/>
    </location>
</feature>
<gene>
    <name evidence="8" type="ORF">K458DRAFT_430029</name>
</gene>
<dbReference type="EC" id="3.1.3.48" evidence="2"/>
<comment type="similarity">
    <text evidence="1">Belongs to the protein-tyrosine phosphatase family. Non-receptor class dual specificity subfamily.</text>
</comment>
<dbReference type="InterPro" id="IPR029021">
    <property type="entry name" value="Prot-tyrosine_phosphatase-like"/>
</dbReference>
<dbReference type="CDD" id="cd14498">
    <property type="entry name" value="DSP"/>
    <property type="match status" value="1"/>
</dbReference>
<evidence type="ECO:0000313" key="8">
    <source>
        <dbReference type="EMBL" id="KAF2686146.1"/>
    </source>
</evidence>
<dbReference type="GO" id="GO:0004725">
    <property type="term" value="F:protein tyrosine phosphatase activity"/>
    <property type="evidence" value="ECO:0007669"/>
    <property type="project" value="UniProtKB-EC"/>
</dbReference>
<dbReference type="GO" id="GO:0008138">
    <property type="term" value="F:protein tyrosine/serine/threonine phosphatase activity"/>
    <property type="evidence" value="ECO:0007669"/>
    <property type="project" value="TreeGrafter"/>
</dbReference>
<evidence type="ECO:0000256" key="3">
    <source>
        <dbReference type="ARBA" id="ARBA00022801"/>
    </source>
</evidence>
<protein>
    <recommendedName>
        <fullName evidence="2">protein-tyrosine-phosphatase</fullName>
        <ecNumber evidence="2">3.1.3.48</ecNumber>
    </recommendedName>
</protein>
<feature type="region of interest" description="Disordered" evidence="5">
    <location>
        <begin position="94"/>
        <end position="135"/>
    </location>
</feature>
<name>A0A6G1J6K8_9PLEO</name>
<evidence type="ECO:0000256" key="1">
    <source>
        <dbReference type="ARBA" id="ARBA00008601"/>
    </source>
</evidence>
<dbReference type="PANTHER" id="PTHR45848:SF4">
    <property type="entry name" value="DUAL SPECIFICITY PROTEIN PHOSPHATASE 12"/>
    <property type="match status" value="1"/>
</dbReference>
<dbReference type="PROSITE" id="PS50054">
    <property type="entry name" value="TYR_PHOSPHATASE_DUAL"/>
    <property type="match status" value="1"/>
</dbReference>